<keyword evidence="8" id="KW-1185">Reference proteome</keyword>
<dbReference type="Pfam" id="PF07690">
    <property type="entry name" value="MFS_1"/>
    <property type="match status" value="1"/>
</dbReference>
<gene>
    <name evidence="7" type="ORF">C5L30_000453</name>
</gene>
<dbReference type="InterPro" id="IPR036259">
    <property type="entry name" value="MFS_trans_sf"/>
</dbReference>
<dbReference type="EMBL" id="PUFN01000009">
    <property type="protein sequence ID" value="TDG73514.1"/>
    <property type="molecule type" value="Genomic_DNA"/>
</dbReference>
<evidence type="ECO:0000256" key="2">
    <source>
        <dbReference type="ARBA" id="ARBA00022448"/>
    </source>
</evidence>
<sequence length="189" mass="20256">MLIVLTMYGNTILLPLMIQNILHKSPLISGLALLPGAILTGFMSPVSGRLFDKYPIKRIVVTGVLIDCFGTFMQAVIDVNASVLMLTLGQMIRQLGLVLILIPIQTQALSALPKKYLSDGVATFNTLRQIAASFGTAIIIAVITMADKIITGSTTNQSVGIQAGFLACLGFLIVALVLTFKLHRPETVD</sequence>
<keyword evidence="2" id="KW-0813">Transport</keyword>
<feature type="transmembrane region" description="Helical" evidence="6">
    <location>
        <begin position="125"/>
        <end position="146"/>
    </location>
</feature>
<dbReference type="SUPFAM" id="SSF103473">
    <property type="entry name" value="MFS general substrate transporter"/>
    <property type="match status" value="1"/>
</dbReference>
<feature type="transmembrane region" description="Helical" evidence="6">
    <location>
        <begin position="27"/>
        <end position="47"/>
    </location>
</feature>
<organism evidence="7 8">
    <name type="scientific">Companilactobacillus farciminis</name>
    <dbReference type="NCBI Taxonomy" id="1612"/>
    <lineage>
        <taxon>Bacteria</taxon>
        <taxon>Bacillati</taxon>
        <taxon>Bacillota</taxon>
        <taxon>Bacilli</taxon>
        <taxon>Lactobacillales</taxon>
        <taxon>Lactobacillaceae</taxon>
        <taxon>Companilactobacillus</taxon>
    </lineage>
</organism>
<name>A0A4R5NHF5_9LACO</name>
<proteinExistence type="predicted"/>
<feature type="transmembrane region" description="Helical" evidence="6">
    <location>
        <begin position="59"/>
        <end position="77"/>
    </location>
</feature>
<evidence type="ECO:0000256" key="1">
    <source>
        <dbReference type="ARBA" id="ARBA00004651"/>
    </source>
</evidence>
<evidence type="ECO:0000256" key="6">
    <source>
        <dbReference type="SAM" id="Phobius"/>
    </source>
</evidence>
<keyword evidence="4 6" id="KW-1133">Transmembrane helix</keyword>
<comment type="subcellular location">
    <subcellularLocation>
        <location evidence="1">Cell membrane</location>
        <topology evidence="1">Multi-pass membrane protein</topology>
    </subcellularLocation>
</comment>
<dbReference type="PANTHER" id="PTHR42718:SF9">
    <property type="entry name" value="MAJOR FACILITATOR SUPERFAMILY MULTIDRUG TRANSPORTER MFSC"/>
    <property type="match status" value="1"/>
</dbReference>
<dbReference type="Gene3D" id="1.20.1250.20">
    <property type="entry name" value="MFS general substrate transporter like domains"/>
    <property type="match status" value="1"/>
</dbReference>
<feature type="transmembrane region" description="Helical" evidence="6">
    <location>
        <begin position="158"/>
        <end position="180"/>
    </location>
</feature>
<evidence type="ECO:0000256" key="3">
    <source>
        <dbReference type="ARBA" id="ARBA00022692"/>
    </source>
</evidence>
<accession>A0A4R5NHF5</accession>
<dbReference type="GO" id="GO:0022857">
    <property type="term" value="F:transmembrane transporter activity"/>
    <property type="evidence" value="ECO:0007669"/>
    <property type="project" value="InterPro"/>
</dbReference>
<dbReference type="PANTHER" id="PTHR42718">
    <property type="entry name" value="MAJOR FACILITATOR SUPERFAMILY MULTIDRUG TRANSPORTER MFSC"/>
    <property type="match status" value="1"/>
</dbReference>
<keyword evidence="5 6" id="KW-0472">Membrane</keyword>
<protein>
    <recommendedName>
        <fullName evidence="9">Major facilitator superfamily (MFS) profile domain-containing protein</fullName>
    </recommendedName>
</protein>
<dbReference type="InterPro" id="IPR011701">
    <property type="entry name" value="MFS"/>
</dbReference>
<comment type="caution">
    <text evidence="7">The sequence shown here is derived from an EMBL/GenBank/DDBJ whole genome shotgun (WGS) entry which is preliminary data.</text>
</comment>
<dbReference type="Proteomes" id="UP000295257">
    <property type="component" value="Unassembled WGS sequence"/>
</dbReference>
<keyword evidence="3 6" id="KW-0812">Transmembrane</keyword>
<evidence type="ECO:0000256" key="5">
    <source>
        <dbReference type="ARBA" id="ARBA00023136"/>
    </source>
</evidence>
<feature type="transmembrane region" description="Helical" evidence="6">
    <location>
        <begin position="83"/>
        <end position="104"/>
    </location>
</feature>
<evidence type="ECO:0000313" key="7">
    <source>
        <dbReference type="EMBL" id="TDG73514.1"/>
    </source>
</evidence>
<evidence type="ECO:0008006" key="9">
    <source>
        <dbReference type="Google" id="ProtNLM"/>
    </source>
</evidence>
<dbReference type="AlphaFoldDB" id="A0A4R5NHF5"/>
<dbReference type="GO" id="GO:0005886">
    <property type="term" value="C:plasma membrane"/>
    <property type="evidence" value="ECO:0007669"/>
    <property type="project" value="UniProtKB-SubCell"/>
</dbReference>
<evidence type="ECO:0000313" key="8">
    <source>
        <dbReference type="Proteomes" id="UP000295257"/>
    </source>
</evidence>
<reference evidence="7 8" key="1">
    <citation type="journal article" date="2019" name="Appl. Microbiol. Biotechnol.">
        <title>Uncovering carbohydrate metabolism through a genotype-phenotype association study of 56 lactic acid bacteria genomes.</title>
        <authorList>
            <person name="Buron-Moles G."/>
            <person name="Chailyan A."/>
            <person name="Dolejs I."/>
            <person name="Forster J."/>
            <person name="Miks M.H."/>
        </authorList>
    </citation>
    <scope>NUCLEOTIDE SEQUENCE [LARGE SCALE GENOMIC DNA]</scope>
    <source>
        <strain evidence="7 8">ATCC 29644</strain>
    </source>
</reference>
<evidence type="ECO:0000256" key="4">
    <source>
        <dbReference type="ARBA" id="ARBA00022989"/>
    </source>
</evidence>